<dbReference type="Pfam" id="PF09261">
    <property type="entry name" value="Alpha-mann_mid"/>
    <property type="match status" value="1"/>
</dbReference>
<dbReference type="SUPFAM" id="SSF88713">
    <property type="entry name" value="Glycoside hydrolase/deacetylase"/>
    <property type="match status" value="1"/>
</dbReference>
<evidence type="ECO:0000256" key="6">
    <source>
        <dbReference type="ARBA" id="ARBA00023295"/>
    </source>
</evidence>
<dbReference type="SUPFAM" id="SSF74650">
    <property type="entry name" value="Galactose mutarotase-like"/>
    <property type="match status" value="1"/>
</dbReference>
<dbReference type="PANTHER" id="PTHR46017">
    <property type="entry name" value="ALPHA-MANNOSIDASE 2C1"/>
    <property type="match status" value="1"/>
</dbReference>
<evidence type="ECO:0000313" key="9">
    <source>
        <dbReference type="Proteomes" id="UP001300502"/>
    </source>
</evidence>
<evidence type="ECO:0000259" key="7">
    <source>
        <dbReference type="SMART" id="SM00872"/>
    </source>
</evidence>
<dbReference type="InterPro" id="IPR011013">
    <property type="entry name" value="Gal_mutarotase_sf_dom"/>
</dbReference>
<dbReference type="Gene3D" id="2.70.98.30">
    <property type="entry name" value="Golgi alpha-mannosidase II, domain 4"/>
    <property type="match status" value="1"/>
</dbReference>
<dbReference type="InterPro" id="IPR041147">
    <property type="entry name" value="GH38_C"/>
</dbReference>
<dbReference type="InterPro" id="IPR054723">
    <property type="entry name" value="Ams1-like_N"/>
</dbReference>
<dbReference type="Proteomes" id="UP001300502">
    <property type="component" value="Unassembled WGS sequence"/>
</dbReference>
<dbReference type="InterPro" id="IPR000602">
    <property type="entry name" value="Glyco_hydro_38_N"/>
</dbReference>
<proteinExistence type="inferred from homology"/>
<dbReference type="EMBL" id="JANCYU010000056">
    <property type="protein sequence ID" value="KAK4527790.1"/>
    <property type="molecule type" value="Genomic_DNA"/>
</dbReference>
<dbReference type="Pfam" id="PF07748">
    <property type="entry name" value="Glyco_hydro_38C"/>
    <property type="match status" value="1"/>
</dbReference>
<dbReference type="SUPFAM" id="SSF88688">
    <property type="entry name" value="Families 57/38 glycoside transferase middle domain"/>
    <property type="match status" value="1"/>
</dbReference>
<dbReference type="AlphaFoldDB" id="A0AAV9IK62"/>
<dbReference type="EC" id="3.2.1.24" evidence="3"/>
<dbReference type="InterPro" id="IPR011682">
    <property type="entry name" value="Glyco_hydro_38_C"/>
</dbReference>
<keyword evidence="4" id="KW-0479">Metal-binding</keyword>
<dbReference type="Pfam" id="PF22907">
    <property type="entry name" value="Ams1-like_1st"/>
    <property type="match status" value="1"/>
</dbReference>
<accession>A0AAV9IK62</accession>
<reference evidence="8 9" key="1">
    <citation type="submission" date="2022-07" db="EMBL/GenBank/DDBJ databases">
        <title>Genome-wide signatures of adaptation to extreme environments.</title>
        <authorList>
            <person name="Cho C.H."/>
            <person name="Yoon H.S."/>
        </authorList>
    </citation>
    <scope>NUCLEOTIDE SEQUENCE [LARGE SCALE GENOMIC DNA]</scope>
    <source>
        <strain evidence="8 9">108.79 E11</strain>
    </source>
</reference>
<gene>
    <name evidence="8" type="ORF">GAYE_SCF45G5721</name>
</gene>
<protein>
    <recommendedName>
        <fullName evidence="3">alpha-mannosidase</fullName>
        <ecNumber evidence="3">3.2.1.24</ecNumber>
    </recommendedName>
</protein>
<dbReference type="Gene3D" id="3.20.110.10">
    <property type="entry name" value="Glycoside hydrolase 38, N terminal domain"/>
    <property type="match status" value="1"/>
</dbReference>
<evidence type="ECO:0000256" key="5">
    <source>
        <dbReference type="ARBA" id="ARBA00022801"/>
    </source>
</evidence>
<sequence length="1102" mass="127066">MAQHYKKESITIERLELFCGWKDFNTYGSAPLGRKSQNLCGQLWKEESVDAIKDLQVYSCEERPSFEQIKSSSRFTPTTTGQQFGPSWSTHWFLVELEIPQAMSGKEVHLLWDCNAEALLYNEQGVPQQGFVGGKGICRRVDFPVTKQAKGNERFTFFIEMAANGLFGVGQDGDIEPPDPNRYFLLEKVAVAVFDREAWNLLCDVTLLADAARLLAPPYKQQALRIANDIVNTFVVDDRRTWNACRELAKEFFQQKNGDGQTKVIACGHCHIDTAWLWPYEETIRKCARSWSTQLRNMEQYDCFHFVASQAQQMEWTKEKYPELWKQILSYVQQGRFVPVGSTWVEMDCNLPSGESLVRQFLLGHSFFRDNFGMHSSIFWLPDTFGYSSQLPQIMRLCDIRYFMTQKLSWNLFNRFPHSTFLWEGLDGSTVLTHFPPADTYNSLGNLKDVLYSVSNNKDIGSCNASLLLFGHGDGGGGPSPAMIESLSRMKDVAGIPRVEMNSPQVFFDIAQQYWHRYPRWKGELYFELHRGTYTSQAKVKRGNRNCEWMLKYTEALCAIAYFVHGKPYPHEHLQQLWKLVLLNQFHDTLPGSSIRQVYQDASRHHAKVCRELEDIMKETFQLFVEKHATTNQQGVKCSWISEDSSTSAASLHSSYQLVICNDPFPDEQISYQTTFDGKYMYLLKKDVSWEPNTFSWSFGIQSAQPVVHGGDDLSCDSVSIQKTVEDVLILENAYLYCQFTTGGHLTSLRRKGIQRDAIQSGAFGNRLVTYDDVPLFWDAWDVEVYHEEKYWEWQPAKSYQILEAGPWRVVVVFEYEHHRSYLWQYVMLDILSDVLVFRHQCDWHESRKLLRVEFPTSVLHSMNASFETQFGWVSRPTHRNTSWDIAKFEVCGHRFADLSDPSFGVALLNDCKYGYSVKDNVLRMSLLRSPKSPDDQCDMGRHASFSYGLFVHEGAFPQASVWDRAQSLQQILLPPWQAVDYPFHDSLAPVMHKWIFSDYSETFIRIISPYGNVLWSALKKAQGQDAICIRVYESFGCPCDAQLVVSPLLAIRNAVETNLLETDRKIVAPTRSSHQKPRENEQWILNFSIGAFEIKTFLLFQ</sequence>
<evidence type="ECO:0000256" key="4">
    <source>
        <dbReference type="ARBA" id="ARBA00022723"/>
    </source>
</evidence>
<dbReference type="GO" id="GO:0006013">
    <property type="term" value="P:mannose metabolic process"/>
    <property type="evidence" value="ECO:0007669"/>
    <property type="project" value="InterPro"/>
</dbReference>
<name>A0AAV9IK62_9RHOD</name>
<dbReference type="Gene3D" id="2.60.40.2220">
    <property type="match status" value="1"/>
</dbReference>
<organism evidence="8 9">
    <name type="scientific">Galdieria yellowstonensis</name>
    <dbReference type="NCBI Taxonomy" id="3028027"/>
    <lineage>
        <taxon>Eukaryota</taxon>
        <taxon>Rhodophyta</taxon>
        <taxon>Bangiophyceae</taxon>
        <taxon>Galdieriales</taxon>
        <taxon>Galdieriaceae</taxon>
        <taxon>Galdieria</taxon>
    </lineage>
</organism>
<dbReference type="GO" id="GO:0004559">
    <property type="term" value="F:alpha-mannosidase activity"/>
    <property type="evidence" value="ECO:0007669"/>
    <property type="project" value="UniProtKB-EC"/>
</dbReference>
<dbReference type="GO" id="GO:0046872">
    <property type="term" value="F:metal ion binding"/>
    <property type="evidence" value="ECO:0007669"/>
    <property type="project" value="UniProtKB-KW"/>
</dbReference>
<keyword evidence="5" id="KW-0378">Hydrolase</keyword>
<dbReference type="GO" id="GO:0009313">
    <property type="term" value="P:oligosaccharide catabolic process"/>
    <property type="evidence" value="ECO:0007669"/>
    <property type="project" value="TreeGrafter"/>
</dbReference>
<dbReference type="InterPro" id="IPR011330">
    <property type="entry name" value="Glyco_hydro/deAcase_b/a-brl"/>
</dbReference>
<dbReference type="InterPro" id="IPR028995">
    <property type="entry name" value="Glyco_hydro_57/38_cen_sf"/>
</dbReference>
<comment type="catalytic activity">
    <reaction evidence="1">
        <text>Hydrolysis of terminal, non-reducing alpha-D-mannose residues in alpha-D-mannosides.</text>
        <dbReference type="EC" id="3.2.1.24"/>
    </reaction>
</comment>
<dbReference type="SMART" id="SM00872">
    <property type="entry name" value="Alpha-mann_mid"/>
    <property type="match status" value="1"/>
</dbReference>
<evidence type="ECO:0000313" key="8">
    <source>
        <dbReference type="EMBL" id="KAK4527790.1"/>
    </source>
</evidence>
<dbReference type="Gene3D" id="1.20.1270.50">
    <property type="entry name" value="Glycoside hydrolase family 38, central domain"/>
    <property type="match status" value="1"/>
</dbReference>
<keyword evidence="6" id="KW-0326">Glycosidase</keyword>
<keyword evidence="9" id="KW-1185">Reference proteome</keyword>
<dbReference type="InterPro" id="IPR015341">
    <property type="entry name" value="Glyco_hydro_38_cen"/>
</dbReference>
<dbReference type="Pfam" id="PF01074">
    <property type="entry name" value="Glyco_hydro_38N"/>
    <property type="match status" value="1"/>
</dbReference>
<dbReference type="FunFam" id="1.20.1270.50:FF:000004">
    <property type="entry name" value="alpha-mannosidase 2C1 isoform X1"/>
    <property type="match status" value="1"/>
</dbReference>
<dbReference type="Pfam" id="PF17677">
    <property type="entry name" value="Glyco_hydro38C2"/>
    <property type="match status" value="1"/>
</dbReference>
<dbReference type="PANTHER" id="PTHR46017:SF1">
    <property type="entry name" value="ALPHA-MANNOSIDASE 2C1"/>
    <property type="match status" value="1"/>
</dbReference>
<evidence type="ECO:0000256" key="2">
    <source>
        <dbReference type="ARBA" id="ARBA00009792"/>
    </source>
</evidence>
<comment type="similarity">
    <text evidence="2">Belongs to the glycosyl hydrolase 38 family.</text>
</comment>
<feature type="domain" description="Glycoside hydrolase family 38 central" evidence="7">
    <location>
        <begin position="528"/>
        <end position="606"/>
    </location>
</feature>
<dbReference type="GO" id="GO:0030246">
    <property type="term" value="F:carbohydrate binding"/>
    <property type="evidence" value="ECO:0007669"/>
    <property type="project" value="InterPro"/>
</dbReference>
<evidence type="ECO:0000256" key="3">
    <source>
        <dbReference type="ARBA" id="ARBA00012752"/>
    </source>
</evidence>
<dbReference type="FunFam" id="2.70.98.30:FF:000001">
    <property type="entry name" value="alpha-mannosidase 2C1 isoform X2"/>
    <property type="match status" value="1"/>
</dbReference>
<comment type="caution">
    <text evidence="8">The sequence shown here is derived from an EMBL/GenBank/DDBJ whole genome shotgun (WGS) entry which is preliminary data.</text>
</comment>
<dbReference type="FunFam" id="3.20.110.10:FF:000002">
    <property type="entry name" value="alpha-mannosidase 2C1 isoform X1"/>
    <property type="match status" value="1"/>
</dbReference>
<evidence type="ECO:0000256" key="1">
    <source>
        <dbReference type="ARBA" id="ARBA00000365"/>
    </source>
</evidence>
<dbReference type="InterPro" id="IPR037094">
    <property type="entry name" value="Glyco_hydro_38_cen_sf"/>
</dbReference>
<dbReference type="InterPro" id="IPR027291">
    <property type="entry name" value="Glyco_hydro_38_N_sf"/>
</dbReference>